<protein>
    <recommendedName>
        <fullName evidence="7">WD repeat-containing protein 18</fullName>
    </recommendedName>
</protein>
<evidence type="ECO:0000313" key="6">
    <source>
        <dbReference type="Proteomes" id="UP001159405"/>
    </source>
</evidence>
<evidence type="ECO:0000256" key="4">
    <source>
        <dbReference type="SAM" id="MobiDB-lite"/>
    </source>
</evidence>
<dbReference type="PROSITE" id="PS50294">
    <property type="entry name" value="WD_REPEATS_REGION"/>
    <property type="match status" value="2"/>
</dbReference>
<evidence type="ECO:0000256" key="2">
    <source>
        <dbReference type="ARBA" id="ARBA00022737"/>
    </source>
</evidence>
<dbReference type="PANTHER" id="PTHR18763:SF0">
    <property type="entry name" value="WD REPEAT-CONTAINING PROTEIN 18"/>
    <property type="match status" value="1"/>
</dbReference>
<dbReference type="Gene3D" id="2.130.10.10">
    <property type="entry name" value="YVTN repeat-like/Quinoprotein amine dehydrogenase"/>
    <property type="match status" value="2"/>
</dbReference>
<evidence type="ECO:0000256" key="1">
    <source>
        <dbReference type="ARBA" id="ARBA00022574"/>
    </source>
</evidence>
<comment type="caution">
    <text evidence="5">The sequence shown here is derived from an EMBL/GenBank/DDBJ whole genome shotgun (WGS) entry which is preliminary data.</text>
</comment>
<dbReference type="InterPro" id="IPR011047">
    <property type="entry name" value="Quinoprotein_ADH-like_sf"/>
</dbReference>
<dbReference type="EMBL" id="CALNXK010000048">
    <property type="protein sequence ID" value="CAH3130821.1"/>
    <property type="molecule type" value="Genomic_DNA"/>
</dbReference>
<dbReference type="Proteomes" id="UP001159405">
    <property type="component" value="Unassembled WGS sequence"/>
</dbReference>
<evidence type="ECO:0000256" key="3">
    <source>
        <dbReference type="PROSITE-ProRule" id="PRU00221"/>
    </source>
</evidence>
<accession>A0ABN8P2P8</accession>
<sequence length="463" mass="51240">MADFEVALTTDAVGDTFCISLWDLATGMQLKVYKGGCCPSRCVCLLGKDYIMASQVNKPIIHVWNTAKESVQTRLICPGKVTSVTCSPDGTYCVAACGEKIYVWQVASGNLLVILSRHYQRVSCLKFTDDGSHFLSSGEDNLVLVWKMARILSLASSATGAFESALSPYYTWSDHALPVTDIHCGCGGMRGHVITSSLDQTCKLYDLSSGELLCSFIFNVGVTAVTMDTSEQSLFAGCTNGHIYQVELSRRGMKNNIHMEKEESLIFTGHSKQVNSVAVSMDGSLLLSGSEDQTARVWHVYSRQCLRVLNHRGGVTNACIVPRPLYLDSAPTKSSLSPIQPFKRHMHVPVQSRDRQLTGLSSSTDGGESHSDGIPMVLRGKLFAEGNNLENFEDKRDVMVRQILNDVAKFDGHDAGLEEKRKLSRTELEEELESVRRVNRKFYRFAVDELMKEVYEVTEKDGT</sequence>
<reference evidence="5 6" key="1">
    <citation type="submission" date="2022-05" db="EMBL/GenBank/DDBJ databases">
        <authorList>
            <consortium name="Genoscope - CEA"/>
            <person name="William W."/>
        </authorList>
    </citation>
    <scope>NUCLEOTIDE SEQUENCE [LARGE SCALE GENOMIC DNA]</scope>
</reference>
<dbReference type="SMART" id="SM00320">
    <property type="entry name" value="WD40"/>
    <property type="match status" value="6"/>
</dbReference>
<dbReference type="Pfam" id="PF00400">
    <property type="entry name" value="WD40"/>
    <property type="match status" value="3"/>
</dbReference>
<keyword evidence="1 3" id="KW-0853">WD repeat</keyword>
<evidence type="ECO:0000313" key="5">
    <source>
        <dbReference type="EMBL" id="CAH3130821.1"/>
    </source>
</evidence>
<dbReference type="PANTHER" id="PTHR18763">
    <property type="entry name" value="WD-REPEAT PROTEIN 18"/>
    <property type="match status" value="1"/>
</dbReference>
<dbReference type="SUPFAM" id="SSF50998">
    <property type="entry name" value="Quinoprotein alcohol dehydrogenase-like"/>
    <property type="match status" value="1"/>
</dbReference>
<feature type="repeat" description="WD" evidence="3">
    <location>
        <begin position="267"/>
        <end position="308"/>
    </location>
</feature>
<feature type="repeat" description="WD" evidence="3">
    <location>
        <begin position="115"/>
        <end position="148"/>
    </location>
</feature>
<keyword evidence="6" id="KW-1185">Reference proteome</keyword>
<dbReference type="InterPro" id="IPR015943">
    <property type="entry name" value="WD40/YVTN_repeat-like_dom_sf"/>
</dbReference>
<name>A0ABN8P2P8_9CNID</name>
<dbReference type="InterPro" id="IPR001680">
    <property type="entry name" value="WD40_rpt"/>
</dbReference>
<gene>
    <name evidence="5" type="ORF">PLOB_00034828</name>
</gene>
<dbReference type="PROSITE" id="PS50082">
    <property type="entry name" value="WD_REPEATS_2"/>
    <property type="match status" value="2"/>
</dbReference>
<evidence type="ECO:0008006" key="7">
    <source>
        <dbReference type="Google" id="ProtNLM"/>
    </source>
</evidence>
<keyword evidence="2" id="KW-0677">Repeat</keyword>
<proteinExistence type="predicted"/>
<dbReference type="InterPro" id="IPR045227">
    <property type="entry name" value="WDR18/Ipi3/RID3"/>
</dbReference>
<feature type="region of interest" description="Disordered" evidence="4">
    <location>
        <begin position="347"/>
        <end position="372"/>
    </location>
</feature>
<organism evidence="5 6">
    <name type="scientific">Porites lobata</name>
    <dbReference type="NCBI Taxonomy" id="104759"/>
    <lineage>
        <taxon>Eukaryota</taxon>
        <taxon>Metazoa</taxon>
        <taxon>Cnidaria</taxon>
        <taxon>Anthozoa</taxon>
        <taxon>Hexacorallia</taxon>
        <taxon>Scleractinia</taxon>
        <taxon>Fungiina</taxon>
        <taxon>Poritidae</taxon>
        <taxon>Porites</taxon>
    </lineage>
</organism>